<reference evidence="2 3" key="1">
    <citation type="journal article" date="2014" name="Genome Announc.">
        <title>Genome Sequence of the Microsporidian Species Nematocida sp1 Strain ERTm6 (ATCC PRA-372).</title>
        <authorList>
            <person name="Bakowski M.A."/>
            <person name="Priest M."/>
            <person name="Young S."/>
            <person name="Cuomo C.A."/>
            <person name="Troemel E.R."/>
        </authorList>
    </citation>
    <scope>NUCLEOTIDE SEQUENCE [LARGE SCALE GENOMIC DNA]</scope>
    <source>
        <strain evidence="2 3">ERTm6</strain>
    </source>
</reference>
<dbReference type="HOGENOM" id="CLU_1073977_0_0_1"/>
<dbReference type="AlphaFoldDB" id="A0A086IZ81"/>
<feature type="coiled-coil region" evidence="1">
    <location>
        <begin position="182"/>
        <end position="209"/>
    </location>
</feature>
<proteinExistence type="predicted"/>
<evidence type="ECO:0000256" key="1">
    <source>
        <dbReference type="SAM" id="Coils"/>
    </source>
</evidence>
<organism evidence="2 3">
    <name type="scientific">Nematocida ausubeli (strain ATCC PRA-371 / ERTm2)</name>
    <name type="common">Nematode killer fungus</name>
    <dbReference type="NCBI Taxonomy" id="1913371"/>
    <lineage>
        <taxon>Eukaryota</taxon>
        <taxon>Fungi</taxon>
        <taxon>Fungi incertae sedis</taxon>
        <taxon>Microsporidia</taxon>
        <taxon>Nematocida</taxon>
    </lineage>
</organism>
<dbReference type="RefSeq" id="XP_052903754.1">
    <property type="nucleotide sequence ID" value="XM_053049583.1"/>
</dbReference>
<dbReference type="EMBL" id="AKIJ01000005">
    <property type="protein sequence ID" value="KFG25199.1"/>
    <property type="molecule type" value="Genomic_DNA"/>
</dbReference>
<comment type="caution">
    <text evidence="2">The sequence shown here is derived from an EMBL/GenBank/DDBJ whole genome shotgun (WGS) entry which is preliminary data.</text>
</comment>
<keyword evidence="3" id="KW-1185">Reference proteome</keyword>
<gene>
    <name evidence="2" type="ORF">NESG_01968</name>
</gene>
<evidence type="ECO:0000313" key="3">
    <source>
        <dbReference type="Proteomes" id="UP000054524"/>
    </source>
</evidence>
<sequence>MNIRTSDIFSALPIRISADGSDEHDIRLSKSQLAWLSLSKQFLNTVSYSEQIIQTEAHLEVARKDLQEKGIIIQERIEPKAYTNEYSIKGSVLQDSSNRLLFLCKRLQELEETENTRKSVIKYFWKKEYITRKENDLLVHIHNKVFISCNILEKGLSASYIEGILYINGVEHKGYLKEKKIHEFKQESFEELKDAIHEYRDRLNSTEILQEYVTENERFKVRRIDKMPDTQSKLVIFMLCALKEGISFSKAVNMVKNNK</sequence>
<accession>A0A086IZ81</accession>
<protein>
    <submittedName>
        <fullName evidence="2">Uncharacterized protein</fullName>
    </submittedName>
</protein>
<dbReference type="GeneID" id="77676941"/>
<name>A0A086IZ81_NEMA1</name>
<dbReference type="Proteomes" id="UP000054524">
    <property type="component" value="Unassembled WGS sequence"/>
</dbReference>
<keyword evidence="1" id="KW-0175">Coiled coil</keyword>
<evidence type="ECO:0000313" key="2">
    <source>
        <dbReference type="EMBL" id="KFG25199.1"/>
    </source>
</evidence>